<comment type="caution">
    <text evidence="3">The sequence shown here is derived from an EMBL/GenBank/DDBJ whole genome shotgun (WGS) entry which is preliminary data.</text>
</comment>
<dbReference type="RefSeq" id="WP_154441216.1">
    <property type="nucleotide sequence ID" value="NZ_JAHLPJ010000001.1"/>
</dbReference>
<dbReference type="Pfam" id="PF13751">
    <property type="entry name" value="DDE_Tnp_1_6"/>
    <property type="match status" value="1"/>
</dbReference>
<accession>A0A6N7XX57</accession>
<dbReference type="InterPro" id="IPR008490">
    <property type="entry name" value="Transposase_InsH_N"/>
</dbReference>
<evidence type="ECO:0000313" key="4">
    <source>
        <dbReference type="Proteomes" id="UP000469523"/>
    </source>
</evidence>
<dbReference type="NCBIfam" id="NF033551">
    <property type="entry name" value="transpos_IS1182"/>
    <property type="match status" value="1"/>
</dbReference>
<dbReference type="PANTHER" id="PTHR33408">
    <property type="entry name" value="TRANSPOSASE"/>
    <property type="match status" value="1"/>
</dbReference>
<evidence type="ECO:0000259" key="2">
    <source>
        <dbReference type="Pfam" id="PF13751"/>
    </source>
</evidence>
<dbReference type="InterPro" id="IPR025668">
    <property type="entry name" value="Tnp_DDE_dom"/>
</dbReference>
<organism evidence="3 4">
    <name type="scientific">Tissierella pigra</name>
    <dbReference type="NCBI Taxonomy" id="2607614"/>
    <lineage>
        <taxon>Bacteria</taxon>
        <taxon>Bacillati</taxon>
        <taxon>Bacillota</taxon>
        <taxon>Tissierellia</taxon>
        <taxon>Tissierellales</taxon>
        <taxon>Tissierellaceae</taxon>
        <taxon>Tissierella</taxon>
    </lineage>
</organism>
<keyword evidence="4" id="KW-1185">Reference proteome</keyword>
<feature type="domain" description="Transposase InsH N-terminal" evidence="1">
    <location>
        <begin position="19"/>
        <end position="113"/>
    </location>
</feature>
<dbReference type="InterPro" id="IPR047629">
    <property type="entry name" value="IS1182_transpos"/>
</dbReference>
<reference evidence="3 4" key="1">
    <citation type="submission" date="2019-09" db="EMBL/GenBank/DDBJ databases">
        <title>In-depth cultivation of the pig gut microbiome towards novel bacterial diversity and tailored functional studies.</title>
        <authorList>
            <person name="Wylensek D."/>
            <person name="Hitch T.C.A."/>
            <person name="Clavel T."/>
        </authorList>
    </citation>
    <scope>NUCLEOTIDE SEQUENCE [LARGE SCALE GENOMIC DNA]</scope>
    <source>
        <strain evidence="3 4">WCA3-693-APC-4?</strain>
    </source>
</reference>
<sequence>MMTRGKRKNQQFELELVMLEQLVKPDHDLRKIDKHINFDFIYDLVEPYYAEDRGRPSIDPVVLFKMSLIQALDGIRSEEKLVDAIHHNMAYRWFLGYGLTESIPDHSTISHNRAVRFKDSTIYEDIFNEIVLMAIDHGFVEGKIVYTDSTHVKANASNSKFENVTEERVIEEDESLLMLINDKRISKDQKALKPADSKIEVHSRKVSKTDPDSGYMHRDRKPIGFYHLVHGTVDSSNNILLSAHVTPGNVHDSTVYIDNLEDMFKKLNLAPKYAGADAGYFNLDIIEELSTKGITPVIGPRKYAGKKGKKSKYWFEYYPEEDIYRCFEGEELKYKTTTRQGYVEYESDKNICNKCPKRDKCLYESNTTGEISSEQTRIIRRHIKEHYADEVRSFMKTEKGKSLYQRRKETVERAFADLKELMGMRYAHYRGSHAVKAQVLVTGAAYNVKKIARLLDKQEKE</sequence>
<name>A0A6N7XX57_9FIRM</name>
<protein>
    <submittedName>
        <fullName evidence="3">IS1182 family transposase</fullName>
    </submittedName>
</protein>
<proteinExistence type="predicted"/>
<evidence type="ECO:0000313" key="3">
    <source>
        <dbReference type="EMBL" id="MSU02397.1"/>
    </source>
</evidence>
<dbReference type="Pfam" id="PF05598">
    <property type="entry name" value="DUF772"/>
    <property type="match status" value="1"/>
</dbReference>
<gene>
    <name evidence="3" type="ORF">FYJ83_13100</name>
</gene>
<dbReference type="AlphaFoldDB" id="A0A6N7XX57"/>
<dbReference type="Proteomes" id="UP000469523">
    <property type="component" value="Unassembled WGS sequence"/>
</dbReference>
<feature type="domain" description="Transposase DDE" evidence="2">
    <location>
        <begin position="326"/>
        <end position="451"/>
    </location>
</feature>
<evidence type="ECO:0000259" key="1">
    <source>
        <dbReference type="Pfam" id="PF05598"/>
    </source>
</evidence>
<dbReference type="EMBL" id="VUNQ01000031">
    <property type="protein sequence ID" value="MSU02397.1"/>
    <property type="molecule type" value="Genomic_DNA"/>
</dbReference>